<evidence type="ECO:0000313" key="2">
    <source>
        <dbReference type="EMBL" id="GJM87926.1"/>
    </source>
</evidence>
<organism evidence="2 3">
    <name type="scientific">Eleusine coracana subsp. coracana</name>
    <dbReference type="NCBI Taxonomy" id="191504"/>
    <lineage>
        <taxon>Eukaryota</taxon>
        <taxon>Viridiplantae</taxon>
        <taxon>Streptophyta</taxon>
        <taxon>Embryophyta</taxon>
        <taxon>Tracheophyta</taxon>
        <taxon>Spermatophyta</taxon>
        <taxon>Magnoliopsida</taxon>
        <taxon>Liliopsida</taxon>
        <taxon>Poales</taxon>
        <taxon>Poaceae</taxon>
        <taxon>PACMAD clade</taxon>
        <taxon>Chloridoideae</taxon>
        <taxon>Cynodonteae</taxon>
        <taxon>Eleusininae</taxon>
        <taxon>Eleusine</taxon>
    </lineage>
</organism>
<feature type="compositionally biased region" description="Polar residues" evidence="1">
    <location>
        <begin position="322"/>
        <end position="331"/>
    </location>
</feature>
<reference evidence="2" key="2">
    <citation type="submission" date="2021-12" db="EMBL/GenBank/DDBJ databases">
        <title>Resequencing data analysis of finger millet.</title>
        <authorList>
            <person name="Hatakeyama M."/>
            <person name="Aluri S."/>
            <person name="Balachadran M.T."/>
            <person name="Sivarajan S.R."/>
            <person name="Poveda L."/>
            <person name="Shimizu-Inatsugi R."/>
            <person name="Schlapbach R."/>
            <person name="Sreeman S.M."/>
            <person name="Shimizu K.K."/>
        </authorList>
    </citation>
    <scope>NUCLEOTIDE SEQUENCE</scope>
</reference>
<name>A0AAV5BPN0_ELECO</name>
<feature type="compositionally biased region" description="Basic and acidic residues" evidence="1">
    <location>
        <begin position="202"/>
        <end position="223"/>
    </location>
</feature>
<feature type="region of interest" description="Disordered" evidence="1">
    <location>
        <begin position="308"/>
        <end position="405"/>
    </location>
</feature>
<feature type="compositionally biased region" description="Basic and acidic residues" evidence="1">
    <location>
        <begin position="387"/>
        <end position="396"/>
    </location>
</feature>
<evidence type="ECO:0000256" key="1">
    <source>
        <dbReference type="SAM" id="MobiDB-lite"/>
    </source>
</evidence>
<comment type="caution">
    <text evidence="2">The sequence shown here is derived from an EMBL/GenBank/DDBJ whole genome shotgun (WGS) entry which is preliminary data.</text>
</comment>
<feature type="region of interest" description="Disordered" evidence="1">
    <location>
        <begin position="193"/>
        <end position="223"/>
    </location>
</feature>
<reference evidence="2" key="1">
    <citation type="journal article" date="2018" name="DNA Res.">
        <title>Multiple hybrid de novo genome assembly of finger millet, an orphan allotetraploid crop.</title>
        <authorList>
            <person name="Hatakeyama M."/>
            <person name="Aluri S."/>
            <person name="Balachadran M.T."/>
            <person name="Sivarajan S.R."/>
            <person name="Patrignani A."/>
            <person name="Gruter S."/>
            <person name="Poveda L."/>
            <person name="Shimizu-Inatsugi R."/>
            <person name="Baeten J."/>
            <person name="Francoijs K.J."/>
            <person name="Nataraja K.N."/>
            <person name="Reddy Y.A.N."/>
            <person name="Phadnis S."/>
            <person name="Ravikumar R.L."/>
            <person name="Schlapbach R."/>
            <person name="Sreeman S.M."/>
            <person name="Shimizu K.K."/>
        </authorList>
    </citation>
    <scope>NUCLEOTIDE SEQUENCE</scope>
</reference>
<keyword evidence="3" id="KW-1185">Reference proteome</keyword>
<sequence length="405" mass="44228">MDQSVLCMDESRPSTRLRTMRWNTSRTCLSSGSRPSLMAEHTAASSAAASRTSFSLSPKSGMGAASIASASFCEDFSSEWISLSRPEEWRLSLRFPSSARRSCRVRRGGAHGNAARGGPAGRWCAWSAPERSGHGTAATSAHAARWSTQPMEYTGAASPVSCARGAARPAPMAWSCRAADHVRDTLHERERKWDADVEEPATAERDGDARARPKDRLRWLARKDATPPLAEAAVSSTRRTERSESAFLARRSWPSWISPGESSTDAAMSARRSQRRTWSTPSRAALQTSSALTARSWNSATSFSAAAVSAPRRRAWATTTRNSSWHRTNASRSRRIHETERISSPASPTPPSPGSSSARFVATWRWNASRSASSPDGMMAVVSLRSESSERPKEEKGEGEEEDPW</sequence>
<evidence type="ECO:0000313" key="3">
    <source>
        <dbReference type="Proteomes" id="UP001054889"/>
    </source>
</evidence>
<feature type="compositionally biased region" description="Low complexity" evidence="1">
    <location>
        <begin position="308"/>
        <end position="321"/>
    </location>
</feature>
<feature type="region of interest" description="Disordered" evidence="1">
    <location>
        <begin position="258"/>
        <end position="290"/>
    </location>
</feature>
<dbReference type="EMBL" id="BQKI01000002">
    <property type="protein sequence ID" value="GJM87926.1"/>
    <property type="molecule type" value="Genomic_DNA"/>
</dbReference>
<dbReference type="AlphaFoldDB" id="A0AAV5BPN0"/>
<feature type="compositionally biased region" description="Polar residues" evidence="1">
    <location>
        <begin position="276"/>
        <end position="290"/>
    </location>
</feature>
<accession>A0AAV5BPN0</accession>
<dbReference type="Proteomes" id="UP001054889">
    <property type="component" value="Unassembled WGS sequence"/>
</dbReference>
<protein>
    <submittedName>
        <fullName evidence="2">Uncharacterized protein</fullName>
    </submittedName>
</protein>
<proteinExistence type="predicted"/>
<gene>
    <name evidence="2" type="primary">ga03932</name>
    <name evidence="2" type="ORF">PR202_ga03932</name>
</gene>